<gene>
    <name evidence="2" type="ORF">I79_009269</name>
</gene>
<sequence>METSYLTDHHKITDKRDRETKCCLRRRRPGMEIPLSSSPSKGPARVGGSSSRQGPD</sequence>
<dbReference type="EMBL" id="JH000325">
    <property type="protein sequence ID" value="EGV99537.1"/>
    <property type="molecule type" value="Genomic_DNA"/>
</dbReference>
<dbReference type="Proteomes" id="UP000001075">
    <property type="component" value="Unassembled WGS sequence"/>
</dbReference>
<evidence type="ECO:0000313" key="3">
    <source>
        <dbReference type="Proteomes" id="UP000001075"/>
    </source>
</evidence>
<feature type="region of interest" description="Disordered" evidence="1">
    <location>
        <begin position="1"/>
        <end position="56"/>
    </location>
</feature>
<feature type="compositionally biased region" description="Basic and acidic residues" evidence="1">
    <location>
        <begin position="7"/>
        <end position="22"/>
    </location>
</feature>
<dbReference type="AlphaFoldDB" id="G3HFB3"/>
<organism evidence="2 3">
    <name type="scientific">Cricetulus griseus</name>
    <name type="common">Chinese hamster</name>
    <name type="synonym">Cricetulus barabensis griseus</name>
    <dbReference type="NCBI Taxonomy" id="10029"/>
    <lineage>
        <taxon>Eukaryota</taxon>
        <taxon>Metazoa</taxon>
        <taxon>Chordata</taxon>
        <taxon>Craniata</taxon>
        <taxon>Vertebrata</taxon>
        <taxon>Euteleostomi</taxon>
        <taxon>Mammalia</taxon>
        <taxon>Eutheria</taxon>
        <taxon>Euarchontoglires</taxon>
        <taxon>Glires</taxon>
        <taxon>Rodentia</taxon>
        <taxon>Myomorpha</taxon>
        <taxon>Muroidea</taxon>
        <taxon>Cricetidae</taxon>
        <taxon>Cricetinae</taxon>
        <taxon>Cricetulus</taxon>
    </lineage>
</organism>
<evidence type="ECO:0000313" key="2">
    <source>
        <dbReference type="EMBL" id="EGV99537.1"/>
    </source>
</evidence>
<name>G3HFB3_CRIGR</name>
<proteinExistence type="predicted"/>
<reference evidence="3" key="1">
    <citation type="journal article" date="2011" name="Nat. Biotechnol.">
        <title>The genomic sequence of the Chinese hamster ovary (CHO)-K1 cell line.</title>
        <authorList>
            <person name="Xu X."/>
            <person name="Nagarajan H."/>
            <person name="Lewis N.E."/>
            <person name="Pan S."/>
            <person name="Cai Z."/>
            <person name="Liu X."/>
            <person name="Chen W."/>
            <person name="Xie M."/>
            <person name="Wang W."/>
            <person name="Hammond S."/>
            <person name="Andersen M.R."/>
            <person name="Neff N."/>
            <person name="Passarelli B."/>
            <person name="Koh W."/>
            <person name="Fan H.C."/>
            <person name="Wang J."/>
            <person name="Gui Y."/>
            <person name="Lee K.H."/>
            <person name="Betenbaugh M.J."/>
            <person name="Quake S.R."/>
            <person name="Famili I."/>
            <person name="Palsson B.O."/>
            <person name="Wang J."/>
        </authorList>
    </citation>
    <scope>NUCLEOTIDE SEQUENCE [LARGE SCALE GENOMIC DNA]</scope>
    <source>
        <strain evidence="3">CHO K1 cell line</strain>
    </source>
</reference>
<protein>
    <submittedName>
        <fullName evidence="2">Uncharacterized protein</fullName>
    </submittedName>
</protein>
<evidence type="ECO:0000256" key="1">
    <source>
        <dbReference type="SAM" id="MobiDB-lite"/>
    </source>
</evidence>
<accession>G3HFB3</accession>
<dbReference type="InParanoid" id="G3HFB3"/>